<evidence type="ECO:0000256" key="1">
    <source>
        <dbReference type="SAM" id="MobiDB-lite"/>
    </source>
</evidence>
<keyword evidence="3" id="KW-1185">Reference proteome</keyword>
<evidence type="ECO:0000313" key="3">
    <source>
        <dbReference type="Proteomes" id="UP000325081"/>
    </source>
</evidence>
<evidence type="ECO:0000313" key="2">
    <source>
        <dbReference type="EMBL" id="GER48898.1"/>
    </source>
</evidence>
<gene>
    <name evidence="2" type="ORF">STAS_26113</name>
</gene>
<dbReference type="GO" id="GO:0016787">
    <property type="term" value="F:hydrolase activity"/>
    <property type="evidence" value="ECO:0007669"/>
    <property type="project" value="UniProtKB-KW"/>
</dbReference>
<dbReference type="Proteomes" id="UP000325081">
    <property type="component" value="Unassembled WGS sequence"/>
</dbReference>
<feature type="region of interest" description="Disordered" evidence="1">
    <location>
        <begin position="135"/>
        <end position="154"/>
    </location>
</feature>
<name>A0A5A7QVG8_STRAF</name>
<dbReference type="EMBL" id="BKCP01008404">
    <property type="protein sequence ID" value="GER48898.1"/>
    <property type="molecule type" value="Genomic_DNA"/>
</dbReference>
<organism evidence="2 3">
    <name type="scientific">Striga asiatica</name>
    <name type="common">Asiatic witchweed</name>
    <name type="synonym">Buchnera asiatica</name>
    <dbReference type="NCBI Taxonomy" id="4170"/>
    <lineage>
        <taxon>Eukaryota</taxon>
        <taxon>Viridiplantae</taxon>
        <taxon>Streptophyta</taxon>
        <taxon>Embryophyta</taxon>
        <taxon>Tracheophyta</taxon>
        <taxon>Spermatophyta</taxon>
        <taxon>Magnoliopsida</taxon>
        <taxon>eudicotyledons</taxon>
        <taxon>Gunneridae</taxon>
        <taxon>Pentapetalae</taxon>
        <taxon>asterids</taxon>
        <taxon>lamiids</taxon>
        <taxon>Lamiales</taxon>
        <taxon>Orobanchaceae</taxon>
        <taxon>Buchnereae</taxon>
        <taxon>Striga</taxon>
    </lineage>
</organism>
<accession>A0A5A7QVG8</accession>
<sequence>MPHPISFQTLTKSSTTRLLLQPPSLHEIPANPLRLSSPLLFSTSLLNPTKNPHVAVSSLLDDLSLRHTAHTRLQATTAGRLPFLIILSMKRRANEKRKKREGKDQPGLVVLVVVPIEVVRLVQIVNMGAVLQHNSSLHGNTTHKKENLSDAGSL</sequence>
<keyword evidence="2" id="KW-0378">Hydrolase</keyword>
<dbReference type="AlphaFoldDB" id="A0A5A7QVG8"/>
<proteinExistence type="predicted"/>
<protein>
    <submittedName>
        <fullName evidence="2">Alpha/beta-Hydrolases superfamily protein</fullName>
    </submittedName>
</protein>
<reference evidence="3" key="1">
    <citation type="journal article" date="2019" name="Curr. Biol.">
        <title>Genome Sequence of Striga asiatica Provides Insight into the Evolution of Plant Parasitism.</title>
        <authorList>
            <person name="Yoshida S."/>
            <person name="Kim S."/>
            <person name="Wafula E.K."/>
            <person name="Tanskanen J."/>
            <person name="Kim Y.M."/>
            <person name="Honaas L."/>
            <person name="Yang Z."/>
            <person name="Spallek T."/>
            <person name="Conn C.E."/>
            <person name="Ichihashi Y."/>
            <person name="Cheong K."/>
            <person name="Cui S."/>
            <person name="Der J.P."/>
            <person name="Gundlach H."/>
            <person name="Jiao Y."/>
            <person name="Hori C."/>
            <person name="Ishida J.K."/>
            <person name="Kasahara H."/>
            <person name="Kiba T."/>
            <person name="Kim M.S."/>
            <person name="Koo N."/>
            <person name="Laohavisit A."/>
            <person name="Lee Y.H."/>
            <person name="Lumba S."/>
            <person name="McCourt P."/>
            <person name="Mortimer J.C."/>
            <person name="Mutuku J.M."/>
            <person name="Nomura T."/>
            <person name="Sasaki-Sekimoto Y."/>
            <person name="Seto Y."/>
            <person name="Wang Y."/>
            <person name="Wakatake T."/>
            <person name="Sakakibara H."/>
            <person name="Demura T."/>
            <person name="Yamaguchi S."/>
            <person name="Yoneyama K."/>
            <person name="Manabe R.I."/>
            <person name="Nelson D.C."/>
            <person name="Schulman A.H."/>
            <person name="Timko M.P."/>
            <person name="dePamphilis C.W."/>
            <person name="Choi D."/>
            <person name="Shirasu K."/>
        </authorList>
    </citation>
    <scope>NUCLEOTIDE SEQUENCE [LARGE SCALE GENOMIC DNA]</scope>
    <source>
        <strain evidence="3">cv. UVA1</strain>
    </source>
</reference>
<comment type="caution">
    <text evidence="2">The sequence shown here is derived from an EMBL/GenBank/DDBJ whole genome shotgun (WGS) entry which is preliminary data.</text>
</comment>